<name>A0ABV5G9D0_9MICC</name>
<gene>
    <name evidence="1" type="ORF">ACFFX0_22740</name>
    <name evidence="2" type="ORF">ACFFX0_29315</name>
</gene>
<evidence type="ECO:0000313" key="2">
    <source>
        <dbReference type="EMBL" id="MFB9075058.1"/>
    </source>
</evidence>
<dbReference type="InterPro" id="IPR014948">
    <property type="entry name" value="BrxA"/>
</dbReference>
<organism evidence="2 3">
    <name type="scientific">Citricoccus parietis</name>
    <dbReference type="NCBI Taxonomy" id="592307"/>
    <lineage>
        <taxon>Bacteria</taxon>
        <taxon>Bacillati</taxon>
        <taxon>Actinomycetota</taxon>
        <taxon>Actinomycetes</taxon>
        <taxon>Micrococcales</taxon>
        <taxon>Micrococcaceae</taxon>
        <taxon>Citricoccus</taxon>
    </lineage>
</organism>
<dbReference type="Proteomes" id="UP001589575">
    <property type="component" value="Unassembled WGS sequence"/>
</dbReference>
<sequence length="209" mass="23483">MHRMRVTSQMHGRYALSFTSGALLTREAVIAAPLYLDIRDWRAVRDQLGADNLLQARTASSGFRLAREVAQRLAVLTDAELALLGDASPSERGHLMWIAACRRYAFIGDFAEEVVRERFLLLTPALGYEDFESFVRGKALWHPELAEVKDSTLRKLRSTVFQMLAEAGLLVGDEIVHALLSERVRDALDAQVPSDVRFLPTRDSKEDTL</sequence>
<dbReference type="InterPro" id="IPR023137">
    <property type="entry name" value="BrxA_sf"/>
</dbReference>
<dbReference type="Gene3D" id="1.10.3540.10">
    <property type="entry name" value="uncharacterized protein from magnetospirillum magneticum domain"/>
    <property type="match status" value="1"/>
</dbReference>
<dbReference type="Pfam" id="PF08849">
    <property type="entry name" value="BrxA"/>
    <property type="match status" value="1"/>
</dbReference>
<dbReference type="EMBL" id="JBHMFI010000010">
    <property type="protein sequence ID" value="MFB9075058.1"/>
    <property type="molecule type" value="Genomic_DNA"/>
</dbReference>
<evidence type="ECO:0000313" key="1">
    <source>
        <dbReference type="EMBL" id="MFB9073860.1"/>
    </source>
</evidence>
<dbReference type="EMBL" id="JBHMFI010000001">
    <property type="protein sequence ID" value="MFB9073860.1"/>
    <property type="molecule type" value="Genomic_DNA"/>
</dbReference>
<comment type="caution">
    <text evidence="2">The sequence shown here is derived from an EMBL/GenBank/DDBJ whole genome shotgun (WGS) entry which is preliminary data.</text>
</comment>
<evidence type="ECO:0000313" key="3">
    <source>
        <dbReference type="Proteomes" id="UP001589575"/>
    </source>
</evidence>
<proteinExistence type="predicted"/>
<keyword evidence="3" id="KW-1185">Reference proteome</keyword>
<accession>A0ABV5G9D0</accession>
<protein>
    <submittedName>
        <fullName evidence="2">DUF1819 family protein</fullName>
    </submittedName>
</protein>
<reference evidence="2 3" key="1">
    <citation type="submission" date="2024-09" db="EMBL/GenBank/DDBJ databases">
        <authorList>
            <person name="Sun Q."/>
            <person name="Mori K."/>
        </authorList>
    </citation>
    <scope>NUCLEOTIDE SEQUENCE [LARGE SCALE GENOMIC DNA]</scope>
    <source>
        <strain evidence="2 3">CCM 7609</strain>
    </source>
</reference>